<organism evidence="3 4">
    <name type="scientific">Janthinobacterium tructae</name>
    <dbReference type="NCBI Taxonomy" id="2590869"/>
    <lineage>
        <taxon>Bacteria</taxon>
        <taxon>Pseudomonadati</taxon>
        <taxon>Pseudomonadota</taxon>
        <taxon>Betaproteobacteria</taxon>
        <taxon>Burkholderiales</taxon>
        <taxon>Oxalobacteraceae</taxon>
        <taxon>Janthinobacterium</taxon>
    </lineage>
</organism>
<reference evidence="3 4" key="1">
    <citation type="submission" date="2019-06" db="EMBL/GenBank/DDBJ databases">
        <title>Complete genome sequence of Janthinobacterium sp. SNU WT3 isolated from diseased rainbow trout.</title>
        <authorList>
            <person name="Oh W.T."/>
            <person name="Park S.C."/>
        </authorList>
    </citation>
    <scope>NUCLEOTIDE SEQUENCE [LARGE SCALE GENOMIC DNA]</scope>
    <source>
        <strain evidence="3 4">SNU WT3</strain>
    </source>
</reference>
<dbReference type="GO" id="GO:0008270">
    <property type="term" value="F:zinc ion binding"/>
    <property type="evidence" value="ECO:0007669"/>
    <property type="project" value="UniProtKB-KW"/>
</dbReference>
<dbReference type="OrthoDB" id="242553at2"/>
<gene>
    <name evidence="3" type="ORF">FJQ89_01335</name>
</gene>
<dbReference type="InterPro" id="IPR007527">
    <property type="entry name" value="Znf_SWIM"/>
</dbReference>
<keyword evidence="4" id="KW-1185">Reference proteome</keyword>
<proteinExistence type="predicted"/>
<accession>A0A4Y6R8A0</accession>
<keyword evidence="1" id="KW-0863">Zinc-finger</keyword>
<sequence length="676" mass="71065">MSWHAVYRSFDDDSLATLANAGLLRRALKDIEAGKVGWQDDVGGALVADGQRVLLDAGGPQKGRCDCPAPGMCKHILAAAVWLRELPQGSGQDSGQDSAQEVSPAGVLDEVLALDSATVCKQAGKPAVRQALAWLAQGDQADVTIVNARLQIELPLLKLGCSYLRGAGVDAMVSDTPAALRKALHLYALACVWRKHGQDFAWPDGAVTAPAAAAPGMSTSELVFLAQVRRLLGELYDNGLSHASAIAAGQLRALTMSARSENLPRLAALLRGLGGTLDLLVRRDYHASERQAFEEMATIGALCAAFEHAPGPLLQRLRGQARRSFDAAGDAPIDLLPLGAYWWETRGGAHGLTLSFWQHAEGGEGRIVQAVLARPDASDRSFTRESAWDAGSLWTGAGSARHMCGASWQLAGASLADDGRLAMDSGVRASAAPLWALDDARWQSLGFSDWTALAAFMSGNVGLTPEPVDCVVLRPAAVARPQLDEVGQRLDWQVFDACGAALDLQIPALPALRPRITRLQAAVADGADIRAVLASRARGEPGGWQPVALLIAKDGKLRVVSLDFEIDAGKLPSALARFFKSLGGASLASSVPQQSSAAARVLAQVLDLLALQARSGRPRLEAELAGELARHGATLRALGLDLPAGLLAAYVSTPRAAQALRLAYVCTTCLALEAAG</sequence>
<evidence type="ECO:0000313" key="4">
    <source>
        <dbReference type="Proteomes" id="UP000316665"/>
    </source>
</evidence>
<dbReference type="AlphaFoldDB" id="A0A4Y6R8A0"/>
<keyword evidence="1" id="KW-0479">Metal-binding</keyword>
<name>A0A4Y6R8A0_9BURK</name>
<dbReference type="Proteomes" id="UP000316665">
    <property type="component" value="Chromosome"/>
</dbReference>
<keyword evidence="1" id="KW-0862">Zinc</keyword>
<feature type="domain" description="SWIM-type" evidence="2">
    <location>
        <begin position="51"/>
        <end position="84"/>
    </location>
</feature>
<dbReference type="EMBL" id="CP041185">
    <property type="protein sequence ID" value="QDG69201.1"/>
    <property type="molecule type" value="Genomic_DNA"/>
</dbReference>
<evidence type="ECO:0000256" key="1">
    <source>
        <dbReference type="PROSITE-ProRule" id="PRU00325"/>
    </source>
</evidence>
<evidence type="ECO:0000259" key="2">
    <source>
        <dbReference type="PROSITE" id="PS50966"/>
    </source>
</evidence>
<evidence type="ECO:0000313" key="3">
    <source>
        <dbReference type="EMBL" id="QDG69201.1"/>
    </source>
</evidence>
<dbReference type="PROSITE" id="PS50966">
    <property type="entry name" value="ZF_SWIM"/>
    <property type="match status" value="1"/>
</dbReference>
<dbReference type="RefSeq" id="WP_141168730.1">
    <property type="nucleotide sequence ID" value="NZ_CP041185.1"/>
</dbReference>
<protein>
    <submittedName>
        <fullName evidence="3">SWIM zinc finger family protein</fullName>
    </submittedName>
</protein>
<dbReference type="KEGG" id="jas:FJQ89_01335"/>